<evidence type="ECO:0000313" key="4">
    <source>
        <dbReference type="EMBL" id="KIJ92499.1"/>
    </source>
</evidence>
<evidence type="ECO:0008006" key="6">
    <source>
        <dbReference type="Google" id="ProtNLM"/>
    </source>
</evidence>
<dbReference type="HOGENOM" id="CLU_053387_0_0_1"/>
<keyword evidence="2" id="KW-0472">Membrane</keyword>
<feature type="compositionally biased region" description="Polar residues" evidence="1">
    <location>
        <begin position="211"/>
        <end position="225"/>
    </location>
</feature>
<feature type="compositionally biased region" description="Low complexity" evidence="1">
    <location>
        <begin position="32"/>
        <end position="91"/>
    </location>
</feature>
<evidence type="ECO:0000256" key="3">
    <source>
        <dbReference type="SAM" id="SignalP"/>
    </source>
</evidence>
<evidence type="ECO:0000256" key="2">
    <source>
        <dbReference type="SAM" id="Phobius"/>
    </source>
</evidence>
<reference evidence="5" key="2">
    <citation type="submission" date="2015-01" db="EMBL/GenBank/DDBJ databases">
        <title>Evolutionary Origins and Diversification of the Mycorrhizal Mutualists.</title>
        <authorList>
            <consortium name="DOE Joint Genome Institute"/>
            <consortium name="Mycorrhizal Genomics Consortium"/>
            <person name="Kohler A."/>
            <person name="Kuo A."/>
            <person name="Nagy L.G."/>
            <person name="Floudas D."/>
            <person name="Copeland A."/>
            <person name="Barry K.W."/>
            <person name="Cichocki N."/>
            <person name="Veneault-Fourrey C."/>
            <person name="LaButti K."/>
            <person name="Lindquist E.A."/>
            <person name="Lipzen A."/>
            <person name="Lundell T."/>
            <person name="Morin E."/>
            <person name="Murat C."/>
            <person name="Riley R."/>
            <person name="Ohm R."/>
            <person name="Sun H."/>
            <person name="Tunlid A."/>
            <person name="Henrissat B."/>
            <person name="Grigoriev I.V."/>
            <person name="Hibbett D.S."/>
            <person name="Martin F."/>
        </authorList>
    </citation>
    <scope>NUCLEOTIDE SEQUENCE [LARGE SCALE GENOMIC DNA]</scope>
    <source>
        <strain evidence="5">LaAM-08-1</strain>
    </source>
</reference>
<evidence type="ECO:0000256" key="1">
    <source>
        <dbReference type="SAM" id="MobiDB-lite"/>
    </source>
</evidence>
<keyword evidence="3" id="KW-0732">Signal</keyword>
<gene>
    <name evidence="4" type="ORF">K443DRAFT_685222</name>
</gene>
<keyword evidence="2" id="KW-1133">Transmembrane helix</keyword>
<feature type="compositionally biased region" description="Low complexity" evidence="1">
    <location>
        <begin position="98"/>
        <end position="128"/>
    </location>
</feature>
<feature type="region of interest" description="Disordered" evidence="1">
    <location>
        <begin position="196"/>
        <end position="236"/>
    </location>
</feature>
<evidence type="ECO:0000313" key="5">
    <source>
        <dbReference type="Proteomes" id="UP000054477"/>
    </source>
</evidence>
<keyword evidence="5" id="KW-1185">Reference proteome</keyword>
<reference evidence="4 5" key="1">
    <citation type="submission" date="2014-04" db="EMBL/GenBank/DDBJ databases">
        <authorList>
            <consortium name="DOE Joint Genome Institute"/>
            <person name="Kuo A."/>
            <person name="Kohler A."/>
            <person name="Nagy L.G."/>
            <person name="Floudas D."/>
            <person name="Copeland A."/>
            <person name="Barry K.W."/>
            <person name="Cichocki N."/>
            <person name="Veneault-Fourrey C."/>
            <person name="LaButti K."/>
            <person name="Lindquist E.A."/>
            <person name="Lipzen A."/>
            <person name="Lundell T."/>
            <person name="Morin E."/>
            <person name="Murat C."/>
            <person name="Sun H."/>
            <person name="Tunlid A."/>
            <person name="Henrissat B."/>
            <person name="Grigoriev I.V."/>
            <person name="Hibbett D.S."/>
            <person name="Martin F."/>
            <person name="Nordberg H.P."/>
            <person name="Cantor M.N."/>
            <person name="Hua S.X."/>
        </authorList>
    </citation>
    <scope>NUCLEOTIDE SEQUENCE [LARGE SCALE GENOMIC DNA]</scope>
    <source>
        <strain evidence="4 5">LaAM-08-1</strain>
    </source>
</reference>
<organism evidence="4 5">
    <name type="scientific">Laccaria amethystina LaAM-08-1</name>
    <dbReference type="NCBI Taxonomy" id="1095629"/>
    <lineage>
        <taxon>Eukaryota</taxon>
        <taxon>Fungi</taxon>
        <taxon>Dikarya</taxon>
        <taxon>Basidiomycota</taxon>
        <taxon>Agaricomycotina</taxon>
        <taxon>Agaricomycetes</taxon>
        <taxon>Agaricomycetidae</taxon>
        <taxon>Agaricales</taxon>
        <taxon>Agaricineae</taxon>
        <taxon>Hydnangiaceae</taxon>
        <taxon>Laccaria</taxon>
    </lineage>
</organism>
<dbReference type="Proteomes" id="UP000054477">
    <property type="component" value="Unassembled WGS sequence"/>
</dbReference>
<name>A0A0C9WI84_9AGAR</name>
<dbReference type="STRING" id="1095629.A0A0C9WI84"/>
<sequence length="411" mass="41463">MKASTSLQVFCLLALASVQHASANNVYYRQATSQPPGITGTPSTTSTSSTTSSTSDTTSTGSLTHSSTTTSATSSTSTTSTSSASSPASITQPPPSSPSQFTTKDINGSEVTVTVTTTSSSTSASPTQTGGGNSDSGGLSIGSIVGMSVAGGVAVIGIIAFFVWKFTRKRFADFDDNEAIKWPDLNVHGGAVDSHPLPVHNTGRSGFDTGSEPSLSRVPSSTYSTPDFGANGPDPYAIPPLPHLNPNQPYRDDPTGATGYYDPYRGPVPGTLETGVPGGEWGGEAIPMTQMNQAAYGAEPAAYEVGRRSPGPQAAYGAEPAHDSGRRSPGAQVAYGGRSSPGPQAVYAGGRTSPGPQAAYGGGRSSPGPQAAFGNGRSSPGPQAAYGGGRSSPGPNVAYGGAVNYDTYGVR</sequence>
<dbReference type="OrthoDB" id="2576541at2759"/>
<dbReference type="EMBL" id="KN838905">
    <property type="protein sequence ID" value="KIJ92499.1"/>
    <property type="molecule type" value="Genomic_DNA"/>
</dbReference>
<feature type="signal peptide" evidence="3">
    <location>
        <begin position="1"/>
        <end position="23"/>
    </location>
</feature>
<feature type="transmembrane region" description="Helical" evidence="2">
    <location>
        <begin position="144"/>
        <end position="164"/>
    </location>
</feature>
<feature type="region of interest" description="Disordered" evidence="1">
    <location>
        <begin position="304"/>
        <end position="411"/>
    </location>
</feature>
<proteinExistence type="predicted"/>
<feature type="chain" id="PRO_5002222380" description="Mid2 domain-containing protein" evidence="3">
    <location>
        <begin position="24"/>
        <end position="411"/>
    </location>
</feature>
<dbReference type="AlphaFoldDB" id="A0A0C9WI84"/>
<feature type="region of interest" description="Disordered" evidence="1">
    <location>
        <begin position="32"/>
        <end position="135"/>
    </location>
</feature>
<protein>
    <recommendedName>
        <fullName evidence="6">Mid2 domain-containing protein</fullName>
    </recommendedName>
</protein>
<accession>A0A0C9WI84</accession>
<keyword evidence="2" id="KW-0812">Transmembrane</keyword>